<reference evidence="3" key="2">
    <citation type="submission" date="2025-08" db="UniProtKB">
        <authorList>
            <consortium name="RefSeq"/>
        </authorList>
    </citation>
    <scope>IDENTIFICATION</scope>
    <source>
        <strain evidence="3">S238N-H82</strain>
        <tissue evidence="3">Testes</tissue>
    </source>
</reference>
<sequence length="546" mass="61097">MEHVLNMAAQLNLPATSTGVLFSSYCHSLSGHAKVRYEEKVSAIGFDPYSLHKSAFDSDLALVPSVEYPDIVNYLVLTTSWATNNQMKAYKSMEAYNFFVSGWVDTLQMKTVSPDKVLVAARVKHSQRNTATPLKPWFLAEENGNILLAHCDCMAGVSEACSHIGAILFAAEVGARLRNSTSCTDVESYWSAPTYVRNIPYLPASGMDFQSAKKKHALLMENNVTPSATRTVPEGNTEAGTSCDEQKAFFQKLSESGCRPGILSLVAPFNEKYIPKDIALPKPIPEHYNPRYAELSFDELLEKCSEVNENLSLTPGQIHAIEESTRDQAKSNVWYRQRAGRITASNLKAACHSNPDKPSKSVVMGVCYPQTQRFVSPFTNWGQLHESTALKVYEERMIDNHEGFQTYESGLHINNDWPYLGATPDGLVECKCCGKGVCEMKCPFTAKDLLPTDLANTRNFCLKKTNDIVHLDRSHAYYYQVQAQMFICDVEYCDFVAWTKKGVFIERILPNAEFWDSATLKSKEFFDKAILPEIVGKWFSKTESSG</sequence>
<evidence type="ECO:0000259" key="1">
    <source>
        <dbReference type="Pfam" id="PF09588"/>
    </source>
</evidence>
<dbReference type="Gene3D" id="3.90.320.10">
    <property type="match status" value="1"/>
</dbReference>
<proteinExistence type="predicted"/>
<dbReference type="InterPro" id="IPR011604">
    <property type="entry name" value="PDDEXK-like_dom_sf"/>
</dbReference>
<dbReference type="CDD" id="cd22343">
    <property type="entry name" value="PDDEXK_lambda_exonuclease-like"/>
    <property type="match status" value="1"/>
</dbReference>
<gene>
    <name evidence="3" type="primary">LOC118414800</name>
</gene>
<evidence type="ECO:0000313" key="2">
    <source>
        <dbReference type="Proteomes" id="UP000001554"/>
    </source>
</evidence>
<dbReference type="OMA" id="NENHIDL"/>
<dbReference type="Proteomes" id="UP000001554">
    <property type="component" value="Chromosome 4"/>
</dbReference>
<dbReference type="InterPro" id="IPR019080">
    <property type="entry name" value="YqaJ_viral_recombinase"/>
</dbReference>
<dbReference type="GO" id="GO:0006281">
    <property type="term" value="P:DNA repair"/>
    <property type="evidence" value="ECO:0007669"/>
    <property type="project" value="UniProtKB-ARBA"/>
</dbReference>
<reference evidence="2" key="1">
    <citation type="journal article" date="2020" name="Nat. Ecol. Evol.">
        <title>Deeply conserved synteny resolves early events in vertebrate evolution.</title>
        <authorList>
            <person name="Simakov O."/>
            <person name="Marletaz F."/>
            <person name="Yue J.X."/>
            <person name="O'Connell B."/>
            <person name="Jenkins J."/>
            <person name="Brandt A."/>
            <person name="Calef R."/>
            <person name="Tung C.H."/>
            <person name="Huang T.K."/>
            <person name="Schmutz J."/>
            <person name="Satoh N."/>
            <person name="Yu J.K."/>
            <person name="Putnam N.H."/>
            <person name="Green R.E."/>
            <person name="Rokhsar D.S."/>
        </authorList>
    </citation>
    <scope>NUCLEOTIDE SEQUENCE [LARGE SCALE GENOMIC DNA]</scope>
    <source>
        <strain evidence="2">S238N-H82</strain>
    </source>
</reference>
<dbReference type="Pfam" id="PF09588">
    <property type="entry name" value="YqaJ"/>
    <property type="match status" value="1"/>
</dbReference>
<keyword evidence="2" id="KW-1185">Reference proteome</keyword>
<protein>
    <submittedName>
        <fullName evidence="3">Uncharacterized protein LOC118414800</fullName>
    </submittedName>
</protein>
<dbReference type="PANTHER" id="PTHR47526">
    <property type="entry name" value="ATP-DEPENDENT DNA HELICASE"/>
    <property type="match status" value="1"/>
</dbReference>
<dbReference type="PANTHER" id="PTHR47526:SF4">
    <property type="entry name" value="SWIM-TYPE DOMAIN-CONTAINING PROTEIN"/>
    <property type="match status" value="1"/>
</dbReference>
<dbReference type="AlphaFoldDB" id="A0A9J7MPL6"/>
<evidence type="ECO:0000313" key="3">
    <source>
        <dbReference type="RefSeq" id="XP_035674946.1"/>
    </source>
</evidence>
<organism evidence="2 3">
    <name type="scientific">Branchiostoma floridae</name>
    <name type="common">Florida lancelet</name>
    <name type="synonym">Amphioxus</name>
    <dbReference type="NCBI Taxonomy" id="7739"/>
    <lineage>
        <taxon>Eukaryota</taxon>
        <taxon>Metazoa</taxon>
        <taxon>Chordata</taxon>
        <taxon>Cephalochordata</taxon>
        <taxon>Leptocardii</taxon>
        <taxon>Amphioxiformes</taxon>
        <taxon>Branchiostomatidae</taxon>
        <taxon>Branchiostoma</taxon>
    </lineage>
</organism>
<dbReference type="SUPFAM" id="SSF52980">
    <property type="entry name" value="Restriction endonuclease-like"/>
    <property type="match status" value="1"/>
</dbReference>
<dbReference type="KEGG" id="bfo:118414800"/>
<dbReference type="GeneID" id="118414800"/>
<name>A0A9J7MPL6_BRAFL</name>
<dbReference type="RefSeq" id="XP_035674946.1">
    <property type="nucleotide sequence ID" value="XM_035819053.1"/>
</dbReference>
<accession>A0A9J7MPL6</accession>
<dbReference type="OrthoDB" id="7753208at2759"/>
<feature type="domain" description="YqaJ viral recombinase" evidence="1">
    <location>
        <begin position="334"/>
        <end position="489"/>
    </location>
</feature>
<dbReference type="InterPro" id="IPR011335">
    <property type="entry name" value="Restrct_endonuc-II-like"/>
</dbReference>